<dbReference type="InterPro" id="IPR001584">
    <property type="entry name" value="Integrase_cat-core"/>
</dbReference>
<dbReference type="PANTHER" id="PTHR47515:SF2">
    <property type="entry name" value="INTEGRASE CORE DOMAIN PROTEIN"/>
    <property type="match status" value="1"/>
</dbReference>
<dbReference type="SUPFAM" id="SSF53098">
    <property type="entry name" value="Ribonuclease H-like"/>
    <property type="match status" value="1"/>
</dbReference>
<dbReference type="KEGG" id="dze:Dd1591_3418"/>
<organism evidence="2 3">
    <name type="scientific">Dickeya chrysanthemi (strain Ech1591)</name>
    <name type="common">Dickeya zeae (strain Ech1591)</name>
    <dbReference type="NCBI Taxonomy" id="561229"/>
    <lineage>
        <taxon>Bacteria</taxon>
        <taxon>Pseudomonadati</taxon>
        <taxon>Pseudomonadota</taxon>
        <taxon>Gammaproteobacteria</taxon>
        <taxon>Enterobacterales</taxon>
        <taxon>Pectobacteriaceae</taxon>
        <taxon>Dickeya</taxon>
    </lineage>
</organism>
<dbReference type="Proteomes" id="UP000002735">
    <property type="component" value="Chromosome"/>
</dbReference>
<protein>
    <recommendedName>
        <fullName evidence="1">Integrase catalytic domain-containing protein</fullName>
    </recommendedName>
</protein>
<dbReference type="AlphaFoldDB" id="C6CJJ7"/>
<sequence length="158" mass="19069">MALYAVEHREISIRLACQVFVISECCYRYRRLLSQENQIIADWLVRITDSQRNWGVRSVLPVSVQRERLCLEPQKNLPDLLRTVAEYAGNTLIIWAERQNIILNFIQPGKPQQNAYIERYNRTVRYDWLGHYLFYSLSELQEYATQWQWWVGSWFYTQ</sequence>
<dbReference type="GO" id="GO:0003676">
    <property type="term" value="F:nucleic acid binding"/>
    <property type="evidence" value="ECO:0007669"/>
    <property type="project" value="InterPro"/>
</dbReference>
<evidence type="ECO:0000313" key="3">
    <source>
        <dbReference type="Proteomes" id="UP000002735"/>
    </source>
</evidence>
<evidence type="ECO:0000313" key="2">
    <source>
        <dbReference type="EMBL" id="ACT08231.1"/>
    </source>
</evidence>
<accession>C6CJJ7</accession>
<reference evidence="2 3" key="1">
    <citation type="submission" date="2009-06" db="EMBL/GenBank/DDBJ databases">
        <title>Complete sequence of Dickeya zeae Ech1591.</title>
        <authorList>
            <consortium name="US DOE Joint Genome Institute"/>
            <person name="Lucas S."/>
            <person name="Copeland A."/>
            <person name="Lapidus A."/>
            <person name="Glavina del Rio T."/>
            <person name="Tice H."/>
            <person name="Bruce D."/>
            <person name="Goodwin L."/>
            <person name="Pitluck S."/>
            <person name="Chertkov O."/>
            <person name="Brettin T."/>
            <person name="Detter J.C."/>
            <person name="Han C."/>
            <person name="Larimer F."/>
            <person name="Land M."/>
            <person name="Hauser L."/>
            <person name="Kyrpides N."/>
            <person name="Ovchinnikova G."/>
            <person name="Balakrishnan V."/>
            <person name="Glasner J."/>
            <person name="Perna N.T."/>
        </authorList>
    </citation>
    <scope>NUCLEOTIDE SEQUENCE [LARGE SCALE GENOMIC DNA]</scope>
    <source>
        <strain evidence="2 3">Ech1591</strain>
    </source>
</reference>
<gene>
    <name evidence="2" type="ordered locus">Dd1591_3418</name>
</gene>
<dbReference type="HOGENOM" id="CLU_1666616_0_0_6"/>
<dbReference type="PANTHER" id="PTHR47515">
    <property type="entry name" value="LOW CALCIUM RESPONSE LOCUS PROTEIN T"/>
    <property type="match status" value="1"/>
</dbReference>
<feature type="domain" description="Integrase catalytic" evidence="1">
    <location>
        <begin position="101"/>
        <end position="148"/>
    </location>
</feature>
<dbReference type="Pfam" id="PF13683">
    <property type="entry name" value="rve_3"/>
    <property type="match status" value="1"/>
</dbReference>
<dbReference type="InterPro" id="IPR036397">
    <property type="entry name" value="RNaseH_sf"/>
</dbReference>
<name>C6CJJ7_DICC1</name>
<evidence type="ECO:0000259" key="1">
    <source>
        <dbReference type="Pfam" id="PF13683"/>
    </source>
</evidence>
<proteinExistence type="predicted"/>
<dbReference type="eggNOG" id="COG2801">
    <property type="taxonomic scope" value="Bacteria"/>
</dbReference>
<dbReference type="GO" id="GO:0015074">
    <property type="term" value="P:DNA integration"/>
    <property type="evidence" value="ECO:0007669"/>
    <property type="project" value="InterPro"/>
</dbReference>
<dbReference type="InterPro" id="IPR012337">
    <property type="entry name" value="RNaseH-like_sf"/>
</dbReference>
<dbReference type="Gene3D" id="3.30.420.10">
    <property type="entry name" value="Ribonuclease H-like superfamily/Ribonuclease H"/>
    <property type="match status" value="1"/>
</dbReference>
<dbReference type="EMBL" id="CP001655">
    <property type="protein sequence ID" value="ACT08231.1"/>
    <property type="molecule type" value="Genomic_DNA"/>
</dbReference>